<proteinExistence type="predicted"/>
<evidence type="ECO:0008006" key="3">
    <source>
        <dbReference type="Google" id="ProtNLM"/>
    </source>
</evidence>
<dbReference type="Gene3D" id="1.20.5.340">
    <property type="match status" value="1"/>
</dbReference>
<evidence type="ECO:0000256" key="1">
    <source>
        <dbReference type="SAM" id="Phobius"/>
    </source>
</evidence>
<dbReference type="AlphaFoldDB" id="A0A450URA0"/>
<evidence type="ECO:0000313" key="2">
    <source>
        <dbReference type="EMBL" id="VFJ95094.1"/>
    </source>
</evidence>
<keyword evidence="1" id="KW-0472">Membrane</keyword>
<keyword evidence="1" id="KW-0812">Transmembrane</keyword>
<organism evidence="2">
    <name type="scientific">Candidatus Kentrum sp. LFY</name>
    <dbReference type="NCBI Taxonomy" id="2126342"/>
    <lineage>
        <taxon>Bacteria</taxon>
        <taxon>Pseudomonadati</taxon>
        <taxon>Pseudomonadota</taxon>
        <taxon>Gammaproteobacteria</taxon>
        <taxon>Candidatus Kentrum</taxon>
    </lineage>
</organism>
<name>A0A450URA0_9GAMM</name>
<keyword evidence="1" id="KW-1133">Transmembrane helix</keyword>
<protein>
    <recommendedName>
        <fullName evidence="3">DUF1640 domain-containing protein</fullName>
    </recommendedName>
</protein>
<dbReference type="EMBL" id="CAADFH010000046">
    <property type="protein sequence ID" value="VFJ95094.1"/>
    <property type="molecule type" value="Genomic_DNA"/>
</dbReference>
<sequence>MAAITFDTLKFVETLKESGISKTQAEAISRAFQDAQHESDAVTKSDVRDIGFEVRALDGKFDGRFDSLDSKISPIQWMLLLIVIAAVAPHFKGLF</sequence>
<accession>A0A450URA0</accession>
<gene>
    <name evidence="2" type="ORF">BECKLFY1418A_GA0070994_104621</name>
</gene>
<feature type="transmembrane region" description="Helical" evidence="1">
    <location>
        <begin position="74"/>
        <end position="91"/>
    </location>
</feature>
<reference evidence="2" key="1">
    <citation type="submission" date="2019-02" db="EMBL/GenBank/DDBJ databases">
        <authorList>
            <person name="Gruber-Vodicka R. H."/>
            <person name="Seah K. B. B."/>
        </authorList>
    </citation>
    <scope>NUCLEOTIDE SEQUENCE</scope>
    <source>
        <strain evidence="2">BECK_M6</strain>
    </source>
</reference>